<dbReference type="InterPro" id="IPR010122">
    <property type="entry name" value="HMG_CoA_synthase_euk"/>
</dbReference>
<dbReference type="Pfam" id="PF08540">
    <property type="entry name" value="HMG_CoA_synt_C"/>
    <property type="match status" value="1"/>
</dbReference>
<feature type="binding site" evidence="10">
    <location>
        <position position="257"/>
    </location>
    <ligand>
        <name>CoA</name>
        <dbReference type="ChEBI" id="CHEBI:57287"/>
    </ligand>
</feature>
<evidence type="ECO:0000256" key="3">
    <source>
        <dbReference type="ARBA" id="ARBA00012978"/>
    </source>
</evidence>
<evidence type="ECO:0000256" key="8">
    <source>
        <dbReference type="ARBA" id="ARBA00056639"/>
    </source>
</evidence>
<feature type="active site" description="Proton donor/acceptor" evidence="9">
    <location>
        <position position="84"/>
    </location>
</feature>
<dbReference type="Proteomes" id="UP001168990">
    <property type="component" value="Unassembled WGS sequence"/>
</dbReference>
<dbReference type="SUPFAM" id="SSF53901">
    <property type="entry name" value="Thiolase-like"/>
    <property type="match status" value="2"/>
</dbReference>
<feature type="domain" description="Hydroxymethylglutaryl-coenzyme A synthase C-terminal" evidence="13">
    <location>
        <begin position="176"/>
        <end position="452"/>
    </location>
</feature>
<evidence type="ECO:0000256" key="5">
    <source>
        <dbReference type="ARBA" id="ARBA00022955"/>
    </source>
</evidence>
<keyword evidence="6 11" id="KW-0756">Sterol biosynthesis</keyword>
<evidence type="ECO:0000256" key="11">
    <source>
        <dbReference type="RuleBase" id="RU364071"/>
    </source>
</evidence>
<comment type="function">
    <text evidence="8">This enzyme condenses acetyl-CoA with acetoacetyl-CoA to form HMG-CoA, which is the substrate for HMG-CoA reductase.</text>
</comment>
<dbReference type="PANTHER" id="PTHR43323:SF2">
    <property type="entry name" value="HYDROXYMETHYLGLUTARYL-COA SYNTHASE"/>
    <property type="match status" value="1"/>
</dbReference>
<name>A0AA39FYU5_9HYME</name>
<reference evidence="14" key="2">
    <citation type="submission" date="2023-03" db="EMBL/GenBank/DDBJ databases">
        <authorList>
            <person name="Inwood S.N."/>
            <person name="Skelly J.G."/>
            <person name="Guhlin J."/>
            <person name="Harrop T.W.R."/>
            <person name="Goldson S.G."/>
            <person name="Dearden P.K."/>
        </authorList>
    </citation>
    <scope>NUCLEOTIDE SEQUENCE</scope>
    <source>
        <strain evidence="14">Irish</strain>
        <tissue evidence="14">Whole body</tissue>
    </source>
</reference>
<evidence type="ECO:0000313" key="15">
    <source>
        <dbReference type="Proteomes" id="UP001168990"/>
    </source>
</evidence>
<evidence type="ECO:0000313" key="14">
    <source>
        <dbReference type="EMBL" id="KAK0178372.1"/>
    </source>
</evidence>
<evidence type="ECO:0000256" key="1">
    <source>
        <dbReference type="ARBA" id="ARBA00005218"/>
    </source>
</evidence>
<evidence type="ECO:0000259" key="13">
    <source>
        <dbReference type="Pfam" id="PF08540"/>
    </source>
</evidence>
<comment type="catalytic activity">
    <reaction evidence="7">
        <text>acetoacetyl-CoA + acetyl-CoA + H2O = (3S)-3-hydroxy-3-methylglutaryl-CoA + CoA + H(+)</text>
        <dbReference type="Rhea" id="RHEA:10188"/>
        <dbReference type="ChEBI" id="CHEBI:15377"/>
        <dbReference type="ChEBI" id="CHEBI:15378"/>
        <dbReference type="ChEBI" id="CHEBI:43074"/>
        <dbReference type="ChEBI" id="CHEBI:57286"/>
        <dbReference type="ChEBI" id="CHEBI:57287"/>
        <dbReference type="ChEBI" id="CHEBI:57288"/>
        <dbReference type="EC" id="2.3.3.10"/>
    </reaction>
    <physiologicalReaction direction="left-to-right" evidence="7">
        <dbReference type="Rhea" id="RHEA:10189"/>
    </physiologicalReaction>
</comment>
<feature type="binding site" evidence="10">
    <location>
        <position position="253"/>
    </location>
    <ligand>
        <name>CoA</name>
        <dbReference type="ChEBI" id="CHEBI:57287"/>
    </ligand>
</feature>
<dbReference type="EMBL" id="JAQQBS010000001">
    <property type="protein sequence ID" value="KAK0178372.1"/>
    <property type="molecule type" value="Genomic_DNA"/>
</dbReference>
<comment type="function">
    <text evidence="11">Catalyzes the condensation of acetyl-CoA with acetoacetyl-CoA to form HMG-CoA.</text>
</comment>
<protein>
    <recommendedName>
        <fullName evidence="3 11">Hydroxymethylglutaryl-CoA synthase</fullName>
        <shortName evidence="11">HMG-CoA synthase</shortName>
        <ecNumber evidence="3 11">2.3.3.10</ecNumber>
    </recommendedName>
    <alternativeName>
        <fullName evidence="11">3-hydroxy-3-methylglutaryl coenzyme A synthase</fullName>
    </alternativeName>
</protein>
<dbReference type="NCBIfam" id="TIGR01833">
    <property type="entry name" value="HMG-CoA-S_euk"/>
    <property type="match status" value="1"/>
</dbReference>
<keyword evidence="5 11" id="KW-0752">Steroid biosynthesis</keyword>
<dbReference type="Gene3D" id="3.40.47.10">
    <property type="match status" value="1"/>
</dbReference>
<accession>A0AA39FYU5</accession>
<keyword evidence="11" id="KW-1207">Sterol metabolism</keyword>
<dbReference type="InterPro" id="IPR016039">
    <property type="entry name" value="Thiolase-like"/>
</dbReference>
<dbReference type="Pfam" id="PF01154">
    <property type="entry name" value="HMG_CoA_synt_N"/>
    <property type="match status" value="1"/>
</dbReference>
<comment type="caution">
    <text evidence="14">The sequence shown here is derived from an EMBL/GenBank/DDBJ whole genome shotgun (WGS) entry which is preliminary data.</text>
</comment>
<evidence type="ECO:0000256" key="7">
    <source>
        <dbReference type="ARBA" id="ARBA00049887"/>
    </source>
</evidence>
<proteinExistence type="inferred from homology"/>
<dbReference type="CDD" id="cd00827">
    <property type="entry name" value="init_cond_enzymes"/>
    <property type="match status" value="1"/>
</dbReference>
<dbReference type="AlphaFoldDB" id="A0AA39FYU5"/>
<evidence type="ECO:0000256" key="9">
    <source>
        <dbReference type="PIRSR" id="PIRSR610122-1"/>
    </source>
</evidence>
<comment type="similarity">
    <text evidence="2 11">Belongs to the thiolase-like superfamily. HMG-CoA synthase family.</text>
</comment>
<keyword evidence="11" id="KW-0753">Steroid metabolism</keyword>
<evidence type="ECO:0000256" key="4">
    <source>
        <dbReference type="ARBA" id="ARBA00022679"/>
    </source>
</evidence>
<feature type="domain" description="Hydroxymethylglutaryl-coenzyme A synthase N-terminal" evidence="12">
    <location>
        <begin position="2"/>
        <end position="175"/>
    </location>
</feature>
<dbReference type="GO" id="GO:0010142">
    <property type="term" value="P:farnesyl diphosphate biosynthetic process, mevalonate pathway"/>
    <property type="evidence" value="ECO:0007669"/>
    <property type="project" value="InterPro"/>
</dbReference>
<evidence type="ECO:0000256" key="6">
    <source>
        <dbReference type="ARBA" id="ARBA00023011"/>
    </source>
</evidence>
<dbReference type="InterPro" id="IPR013528">
    <property type="entry name" value="HMG_CoA_synth_N"/>
</dbReference>
<feature type="active site" description="Proton donor/acceptor" evidence="9">
    <location>
        <position position="248"/>
    </location>
</feature>
<gene>
    <name evidence="14" type="ORF">PV328_002324</name>
</gene>
<sequence>MWPNNVGIRAIELYFPALYVDQVELEKFDGVSPGKYTIGFGQSKMGFCNDREDIGSLCLTVTHRLLERYSIQPCDIGRLEVGTETIIDKSKSIKSVLMQLFEPFGATDIEGVDSTNACYGGTAALLNAVSWIESSAWDGRLALVVAADNAVYAKGSARQTGGAGAIAMIVGPDAPLIFDRGIRASYMKHAYDFYKPDLRSEYPVVDGPLTIQCYLNALDNCYQKYCEKAEKKTASLVSLNTFDAVIFHSPYCKLVQKSFARIAFIDFLRLSNDEATKKYPQFEKFRNAKLEETYFDRDIEKAFMTSSNDSFKVKTHPSLYISNLVGNMYTPSVYAGLVSLLISTSPENLAGKKVGVFSYGSGLASSMYSLTITKDATANSPLETLISNLSYIKPQLDARKCVAPEDYTKILEQRETNWHTLPFEPQSTIDSMFPGTYYLVKIDEMYRRTYARVPLFQ</sequence>
<evidence type="ECO:0000259" key="12">
    <source>
        <dbReference type="Pfam" id="PF01154"/>
    </source>
</evidence>
<keyword evidence="15" id="KW-1185">Reference proteome</keyword>
<comment type="pathway">
    <text evidence="1 11">Metabolic intermediate biosynthesis; (R)-mevalonate biosynthesis; (R)-mevalonate from acetyl-CoA: step 2/3.</text>
</comment>
<keyword evidence="11" id="KW-0444">Lipid biosynthesis</keyword>
<evidence type="ECO:0000256" key="2">
    <source>
        <dbReference type="ARBA" id="ARBA00007061"/>
    </source>
</evidence>
<dbReference type="GO" id="GO:0016126">
    <property type="term" value="P:sterol biosynthetic process"/>
    <property type="evidence" value="ECO:0007669"/>
    <property type="project" value="UniProtKB-KW"/>
</dbReference>
<dbReference type="EC" id="2.3.3.10" evidence="3 11"/>
<organism evidence="14 15">
    <name type="scientific">Microctonus aethiopoides</name>
    <dbReference type="NCBI Taxonomy" id="144406"/>
    <lineage>
        <taxon>Eukaryota</taxon>
        <taxon>Metazoa</taxon>
        <taxon>Ecdysozoa</taxon>
        <taxon>Arthropoda</taxon>
        <taxon>Hexapoda</taxon>
        <taxon>Insecta</taxon>
        <taxon>Pterygota</taxon>
        <taxon>Neoptera</taxon>
        <taxon>Endopterygota</taxon>
        <taxon>Hymenoptera</taxon>
        <taxon>Apocrita</taxon>
        <taxon>Ichneumonoidea</taxon>
        <taxon>Braconidae</taxon>
        <taxon>Euphorinae</taxon>
        <taxon>Microctonus</taxon>
    </lineage>
</organism>
<feature type="active site" description="Acyl-thioester intermediate" evidence="9">
    <location>
        <position position="118"/>
    </location>
</feature>
<dbReference type="GO" id="GO:0004421">
    <property type="term" value="F:hydroxymethylglutaryl-CoA synthase activity"/>
    <property type="evidence" value="ECO:0007669"/>
    <property type="project" value="UniProtKB-EC"/>
</dbReference>
<dbReference type="PANTHER" id="PTHR43323">
    <property type="entry name" value="3-HYDROXY-3-METHYLGLUTARYL COENZYME A SYNTHASE"/>
    <property type="match status" value="1"/>
</dbReference>
<dbReference type="InterPro" id="IPR013746">
    <property type="entry name" value="HMG_CoA_synt_C_dom"/>
</dbReference>
<reference evidence="14" key="1">
    <citation type="journal article" date="2023" name="bioRxiv">
        <title>Scaffold-level genome assemblies of two parasitoid biocontrol wasps reveal the parthenogenesis mechanism and an associated novel virus.</title>
        <authorList>
            <person name="Inwood S."/>
            <person name="Skelly J."/>
            <person name="Guhlin J."/>
            <person name="Harrop T."/>
            <person name="Goldson S."/>
            <person name="Dearden P."/>
        </authorList>
    </citation>
    <scope>NUCLEOTIDE SEQUENCE</scope>
    <source>
        <strain evidence="14">Irish</strain>
        <tissue evidence="14">Whole body</tissue>
    </source>
</reference>
<dbReference type="FunFam" id="3.40.47.10:FF:000008">
    <property type="entry name" value="3-hydroxy-3-methylglutaryl coenzyme A synthase"/>
    <property type="match status" value="1"/>
</dbReference>
<dbReference type="GO" id="GO:0006084">
    <property type="term" value="P:acetyl-CoA metabolic process"/>
    <property type="evidence" value="ECO:0007669"/>
    <property type="project" value="InterPro"/>
</dbReference>
<keyword evidence="4 11" id="KW-0808">Transferase</keyword>
<keyword evidence="11" id="KW-0443">Lipid metabolism</keyword>
<evidence type="ECO:0000256" key="10">
    <source>
        <dbReference type="PIRSR" id="PIRSR610122-2"/>
    </source>
</evidence>